<feature type="transmembrane region" description="Helical" evidence="1">
    <location>
        <begin position="12"/>
        <end position="31"/>
    </location>
</feature>
<evidence type="ECO:0000256" key="1">
    <source>
        <dbReference type="SAM" id="Phobius"/>
    </source>
</evidence>
<dbReference type="Proteomes" id="UP000015105">
    <property type="component" value="Chromosome 4D"/>
</dbReference>
<organism evidence="2 3">
    <name type="scientific">Aegilops tauschii subsp. strangulata</name>
    <name type="common">Goatgrass</name>
    <dbReference type="NCBI Taxonomy" id="200361"/>
    <lineage>
        <taxon>Eukaryota</taxon>
        <taxon>Viridiplantae</taxon>
        <taxon>Streptophyta</taxon>
        <taxon>Embryophyta</taxon>
        <taxon>Tracheophyta</taxon>
        <taxon>Spermatophyta</taxon>
        <taxon>Magnoliopsida</taxon>
        <taxon>Liliopsida</taxon>
        <taxon>Poales</taxon>
        <taxon>Poaceae</taxon>
        <taxon>BOP clade</taxon>
        <taxon>Pooideae</taxon>
        <taxon>Triticodae</taxon>
        <taxon>Triticeae</taxon>
        <taxon>Triticinae</taxon>
        <taxon>Aegilops</taxon>
    </lineage>
</organism>
<evidence type="ECO:0000313" key="3">
    <source>
        <dbReference type="Proteomes" id="UP000015105"/>
    </source>
</evidence>
<reference evidence="3" key="1">
    <citation type="journal article" date="2014" name="Science">
        <title>Ancient hybridizations among the ancestral genomes of bread wheat.</title>
        <authorList>
            <consortium name="International Wheat Genome Sequencing Consortium,"/>
            <person name="Marcussen T."/>
            <person name="Sandve S.R."/>
            <person name="Heier L."/>
            <person name="Spannagl M."/>
            <person name="Pfeifer M."/>
            <person name="Jakobsen K.S."/>
            <person name="Wulff B.B."/>
            <person name="Steuernagel B."/>
            <person name="Mayer K.F."/>
            <person name="Olsen O.A."/>
        </authorList>
    </citation>
    <scope>NUCLEOTIDE SEQUENCE [LARGE SCALE GENOMIC DNA]</scope>
    <source>
        <strain evidence="3">cv. AL8/78</strain>
    </source>
</reference>
<evidence type="ECO:0000313" key="2">
    <source>
        <dbReference type="EnsemblPlants" id="AET4Gv20103900.3"/>
    </source>
</evidence>
<keyword evidence="1" id="KW-1133">Transmembrane helix</keyword>
<sequence>RFGAPAHVDCSIVIILGLILFQCSYPFLGFCKIPAVIV</sequence>
<name>A0A453H8D4_AEGTS</name>
<keyword evidence="3" id="KW-1185">Reference proteome</keyword>
<dbReference type="Gramene" id="AET4Gv20103900.3">
    <property type="protein sequence ID" value="AET4Gv20103900.3"/>
    <property type="gene ID" value="AET4Gv20103900"/>
</dbReference>
<dbReference type="EnsemblPlants" id="AET4Gv20103900.3">
    <property type="protein sequence ID" value="AET4Gv20103900.3"/>
    <property type="gene ID" value="AET4Gv20103900"/>
</dbReference>
<reference evidence="2" key="5">
    <citation type="journal article" date="2021" name="G3 (Bethesda)">
        <title>Aegilops tauschii genome assembly Aet v5.0 features greater sequence contiguity and improved annotation.</title>
        <authorList>
            <person name="Wang L."/>
            <person name="Zhu T."/>
            <person name="Rodriguez J.C."/>
            <person name="Deal K.R."/>
            <person name="Dubcovsky J."/>
            <person name="McGuire P.E."/>
            <person name="Lux T."/>
            <person name="Spannagl M."/>
            <person name="Mayer K.F.X."/>
            <person name="Baldrich P."/>
            <person name="Meyers B.C."/>
            <person name="Huo N."/>
            <person name="Gu Y.Q."/>
            <person name="Zhou H."/>
            <person name="Devos K.M."/>
            <person name="Bennetzen J.L."/>
            <person name="Unver T."/>
            <person name="Budak H."/>
            <person name="Gulick P.J."/>
            <person name="Galiba G."/>
            <person name="Kalapos B."/>
            <person name="Nelson D.R."/>
            <person name="Li P."/>
            <person name="You F.M."/>
            <person name="Luo M.C."/>
            <person name="Dvorak J."/>
        </authorList>
    </citation>
    <scope>NUCLEOTIDE SEQUENCE [LARGE SCALE GENOMIC DNA]</scope>
    <source>
        <strain evidence="2">cv. AL8/78</strain>
    </source>
</reference>
<proteinExistence type="predicted"/>
<reference evidence="2" key="4">
    <citation type="submission" date="2019-03" db="UniProtKB">
        <authorList>
            <consortium name="EnsemblPlants"/>
        </authorList>
    </citation>
    <scope>IDENTIFICATION</scope>
</reference>
<dbReference type="AlphaFoldDB" id="A0A453H8D4"/>
<reference evidence="2" key="3">
    <citation type="journal article" date="2017" name="Nature">
        <title>Genome sequence of the progenitor of the wheat D genome Aegilops tauschii.</title>
        <authorList>
            <person name="Luo M.C."/>
            <person name="Gu Y.Q."/>
            <person name="Puiu D."/>
            <person name="Wang H."/>
            <person name="Twardziok S.O."/>
            <person name="Deal K.R."/>
            <person name="Huo N."/>
            <person name="Zhu T."/>
            <person name="Wang L."/>
            <person name="Wang Y."/>
            <person name="McGuire P.E."/>
            <person name="Liu S."/>
            <person name="Long H."/>
            <person name="Ramasamy R.K."/>
            <person name="Rodriguez J.C."/>
            <person name="Van S.L."/>
            <person name="Yuan L."/>
            <person name="Wang Z."/>
            <person name="Xia Z."/>
            <person name="Xiao L."/>
            <person name="Anderson O.D."/>
            <person name="Ouyang S."/>
            <person name="Liang Y."/>
            <person name="Zimin A.V."/>
            <person name="Pertea G."/>
            <person name="Qi P."/>
            <person name="Bennetzen J.L."/>
            <person name="Dai X."/>
            <person name="Dawson M.W."/>
            <person name="Muller H.G."/>
            <person name="Kugler K."/>
            <person name="Rivarola-Duarte L."/>
            <person name="Spannagl M."/>
            <person name="Mayer K.F.X."/>
            <person name="Lu F.H."/>
            <person name="Bevan M.W."/>
            <person name="Leroy P."/>
            <person name="Li P."/>
            <person name="You F.M."/>
            <person name="Sun Q."/>
            <person name="Liu Z."/>
            <person name="Lyons E."/>
            <person name="Wicker T."/>
            <person name="Salzberg S.L."/>
            <person name="Devos K.M."/>
            <person name="Dvorak J."/>
        </authorList>
    </citation>
    <scope>NUCLEOTIDE SEQUENCE [LARGE SCALE GENOMIC DNA]</scope>
    <source>
        <strain evidence="2">cv. AL8/78</strain>
    </source>
</reference>
<reference evidence="3" key="2">
    <citation type="journal article" date="2017" name="Nat. Plants">
        <title>The Aegilops tauschii genome reveals multiple impacts of transposons.</title>
        <authorList>
            <person name="Zhao G."/>
            <person name="Zou C."/>
            <person name="Li K."/>
            <person name="Wang K."/>
            <person name="Li T."/>
            <person name="Gao L."/>
            <person name="Zhang X."/>
            <person name="Wang H."/>
            <person name="Yang Z."/>
            <person name="Liu X."/>
            <person name="Jiang W."/>
            <person name="Mao L."/>
            <person name="Kong X."/>
            <person name="Jiao Y."/>
            <person name="Jia J."/>
        </authorList>
    </citation>
    <scope>NUCLEOTIDE SEQUENCE [LARGE SCALE GENOMIC DNA]</scope>
    <source>
        <strain evidence="3">cv. AL8/78</strain>
    </source>
</reference>
<accession>A0A453H8D4</accession>
<protein>
    <submittedName>
        <fullName evidence="2">Uncharacterized protein</fullName>
    </submittedName>
</protein>
<keyword evidence="1" id="KW-0812">Transmembrane</keyword>
<keyword evidence="1" id="KW-0472">Membrane</keyword>